<keyword evidence="3" id="KW-1185">Reference proteome</keyword>
<feature type="domain" description="Ig-like" evidence="1">
    <location>
        <begin position="31"/>
        <end position="103"/>
    </location>
</feature>
<dbReference type="SUPFAM" id="SSF48726">
    <property type="entry name" value="Immunoglobulin"/>
    <property type="match status" value="1"/>
</dbReference>
<dbReference type="Gene3D" id="2.60.40.10">
    <property type="entry name" value="Immunoglobulins"/>
    <property type="match status" value="1"/>
</dbReference>
<accession>A0AAV7KNJ7</accession>
<evidence type="ECO:0000313" key="3">
    <source>
        <dbReference type="Proteomes" id="UP001066276"/>
    </source>
</evidence>
<evidence type="ECO:0000259" key="1">
    <source>
        <dbReference type="PROSITE" id="PS50835"/>
    </source>
</evidence>
<dbReference type="Proteomes" id="UP001066276">
    <property type="component" value="Chromosome 12"/>
</dbReference>
<dbReference type="SMART" id="SM00409">
    <property type="entry name" value="IG"/>
    <property type="match status" value="1"/>
</dbReference>
<evidence type="ECO:0000313" key="2">
    <source>
        <dbReference type="EMBL" id="KAJ1080901.1"/>
    </source>
</evidence>
<dbReference type="InterPro" id="IPR013783">
    <property type="entry name" value="Ig-like_fold"/>
</dbReference>
<comment type="caution">
    <text evidence="2">The sequence shown here is derived from an EMBL/GenBank/DDBJ whole genome shotgun (WGS) entry which is preliminary data.</text>
</comment>
<dbReference type="EMBL" id="JANPWB010000016">
    <property type="protein sequence ID" value="KAJ1080901.1"/>
    <property type="molecule type" value="Genomic_DNA"/>
</dbReference>
<dbReference type="CDD" id="cd00099">
    <property type="entry name" value="IgV"/>
    <property type="match status" value="1"/>
</dbReference>
<proteinExistence type="predicted"/>
<dbReference type="AlphaFoldDB" id="A0AAV7KNJ7"/>
<dbReference type="PROSITE" id="PS50835">
    <property type="entry name" value="IG_LIKE"/>
    <property type="match status" value="1"/>
</dbReference>
<protein>
    <recommendedName>
        <fullName evidence="1">Ig-like domain-containing protein</fullName>
    </recommendedName>
</protein>
<gene>
    <name evidence="2" type="ORF">NDU88_001090</name>
</gene>
<dbReference type="InterPro" id="IPR036179">
    <property type="entry name" value="Ig-like_dom_sf"/>
</dbReference>
<sequence length="169" mass="19430">MFIRYFVFLSKVLGVHLYLNQRERHLFVTVNDTAKISCFLTEDNPDVGRKLLWFWRGTEETVTFVVNCYGNKSDGKYHCRHEPRSATLEIHSAQRNESGVYYCAYPIVNKLKFAEGSALIVGGKHHRQSVATGAQTESPQGDILYADLDFDTKNPMKHRHRGQHNGKKK</sequence>
<dbReference type="InterPro" id="IPR003599">
    <property type="entry name" value="Ig_sub"/>
</dbReference>
<dbReference type="InterPro" id="IPR007110">
    <property type="entry name" value="Ig-like_dom"/>
</dbReference>
<organism evidence="2 3">
    <name type="scientific">Pleurodeles waltl</name>
    <name type="common">Iberian ribbed newt</name>
    <dbReference type="NCBI Taxonomy" id="8319"/>
    <lineage>
        <taxon>Eukaryota</taxon>
        <taxon>Metazoa</taxon>
        <taxon>Chordata</taxon>
        <taxon>Craniata</taxon>
        <taxon>Vertebrata</taxon>
        <taxon>Euteleostomi</taxon>
        <taxon>Amphibia</taxon>
        <taxon>Batrachia</taxon>
        <taxon>Caudata</taxon>
        <taxon>Salamandroidea</taxon>
        <taxon>Salamandridae</taxon>
        <taxon>Pleurodelinae</taxon>
        <taxon>Pleurodeles</taxon>
    </lineage>
</organism>
<reference evidence="2" key="1">
    <citation type="journal article" date="2022" name="bioRxiv">
        <title>Sequencing and chromosome-scale assembly of the giantPleurodeles waltlgenome.</title>
        <authorList>
            <person name="Brown T."/>
            <person name="Elewa A."/>
            <person name="Iarovenko S."/>
            <person name="Subramanian E."/>
            <person name="Araus A.J."/>
            <person name="Petzold A."/>
            <person name="Susuki M."/>
            <person name="Suzuki K.-i.T."/>
            <person name="Hayashi T."/>
            <person name="Toyoda A."/>
            <person name="Oliveira C."/>
            <person name="Osipova E."/>
            <person name="Leigh N.D."/>
            <person name="Simon A."/>
            <person name="Yun M.H."/>
        </authorList>
    </citation>
    <scope>NUCLEOTIDE SEQUENCE</scope>
    <source>
        <strain evidence="2">20211129_DDA</strain>
        <tissue evidence="2">Liver</tissue>
    </source>
</reference>
<name>A0AAV7KNJ7_PLEWA</name>